<accession>A0ABP3J988</accession>
<dbReference type="InterPro" id="IPR016181">
    <property type="entry name" value="Acyl_CoA_acyltransferase"/>
</dbReference>
<evidence type="ECO:0000313" key="5">
    <source>
        <dbReference type="EMBL" id="GAA0446131.1"/>
    </source>
</evidence>
<evidence type="ECO:0000313" key="6">
    <source>
        <dbReference type="Proteomes" id="UP001500909"/>
    </source>
</evidence>
<evidence type="ECO:0000259" key="4">
    <source>
        <dbReference type="PROSITE" id="PS51186"/>
    </source>
</evidence>
<evidence type="ECO:0000256" key="3">
    <source>
        <dbReference type="ARBA" id="ARBA00038502"/>
    </source>
</evidence>
<reference evidence="6" key="1">
    <citation type="journal article" date="2019" name="Int. J. Syst. Evol. Microbiol.">
        <title>The Global Catalogue of Microorganisms (GCM) 10K type strain sequencing project: providing services to taxonomists for standard genome sequencing and annotation.</title>
        <authorList>
            <consortium name="The Broad Institute Genomics Platform"/>
            <consortium name="The Broad Institute Genome Sequencing Center for Infectious Disease"/>
            <person name="Wu L."/>
            <person name="Ma J."/>
        </authorList>
    </citation>
    <scope>NUCLEOTIDE SEQUENCE [LARGE SCALE GENOMIC DNA]</scope>
    <source>
        <strain evidence="6">JCM 4805</strain>
    </source>
</reference>
<organism evidence="5 6">
    <name type="scientific">Streptomyces olivaceiscleroticus</name>
    <dbReference type="NCBI Taxonomy" id="68245"/>
    <lineage>
        <taxon>Bacteria</taxon>
        <taxon>Bacillati</taxon>
        <taxon>Actinomycetota</taxon>
        <taxon>Actinomycetes</taxon>
        <taxon>Kitasatosporales</taxon>
        <taxon>Streptomycetaceae</taxon>
        <taxon>Streptomyces</taxon>
    </lineage>
</organism>
<dbReference type="SUPFAM" id="SSF55729">
    <property type="entry name" value="Acyl-CoA N-acyltransferases (Nat)"/>
    <property type="match status" value="1"/>
</dbReference>
<dbReference type="Proteomes" id="UP001500909">
    <property type="component" value="Unassembled WGS sequence"/>
</dbReference>
<dbReference type="PANTHER" id="PTHR43792">
    <property type="entry name" value="GNAT FAMILY, PUTATIVE (AFU_ORTHOLOGUE AFUA_3G00765)-RELATED-RELATED"/>
    <property type="match status" value="1"/>
</dbReference>
<proteinExistence type="inferred from homology"/>
<keyword evidence="1" id="KW-0808">Transferase</keyword>
<evidence type="ECO:0000256" key="2">
    <source>
        <dbReference type="ARBA" id="ARBA00023315"/>
    </source>
</evidence>
<comment type="similarity">
    <text evidence="3">Belongs to the acetyltransferase family. RimJ subfamily.</text>
</comment>
<dbReference type="PANTHER" id="PTHR43792:SF8">
    <property type="entry name" value="[RIBOSOMAL PROTEIN US5]-ALANINE N-ACETYLTRANSFERASE"/>
    <property type="match status" value="1"/>
</dbReference>
<dbReference type="Pfam" id="PF13302">
    <property type="entry name" value="Acetyltransf_3"/>
    <property type="match status" value="1"/>
</dbReference>
<dbReference type="InterPro" id="IPR051531">
    <property type="entry name" value="N-acetyltransferase"/>
</dbReference>
<dbReference type="EMBL" id="BAAABY010000007">
    <property type="protein sequence ID" value="GAA0446131.1"/>
    <property type="molecule type" value="Genomic_DNA"/>
</dbReference>
<dbReference type="PROSITE" id="PS51186">
    <property type="entry name" value="GNAT"/>
    <property type="match status" value="1"/>
</dbReference>
<keyword evidence="6" id="KW-1185">Reference proteome</keyword>
<dbReference type="Gene3D" id="3.40.630.30">
    <property type="match status" value="1"/>
</dbReference>
<feature type="domain" description="N-acetyltransferase" evidence="4">
    <location>
        <begin position="15"/>
        <end position="181"/>
    </location>
</feature>
<comment type="caution">
    <text evidence="5">The sequence shown here is derived from an EMBL/GenBank/DDBJ whole genome shotgun (WGS) entry which is preliminary data.</text>
</comment>
<evidence type="ECO:0000256" key="1">
    <source>
        <dbReference type="ARBA" id="ARBA00022679"/>
    </source>
</evidence>
<dbReference type="InterPro" id="IPR000182">
    <property type="entry name" value="GNAT_dom"/>
</dbReference>
<dbReference type="CDD" id="cd04301">
    <property type="entry name" value="NAT_SF"/>
    <property type="match status" value="1"/>
</dbReference>
<sequence length="188" mass="20719">MTGMASDPCVLPGGVVLRPAVADDAEGLLAAYSHNREHLRPWDPLREPDFYTLEGQRERLLGQLAERDEGRLLLWVLTSGPRIVGVLTLSGIRYGPSCSGSLGYWIDVDHTGKGLASAAVEAAVRYADEAGLHRLEAGTLLHNTGSQHVLRKCGFEPYGVAPKYLHINGEWQDVRLFQRILNDRPPRV</sequence>
<gene>
    <name evidence="5" type="ORF">GCM10010361_07500</name>
</gene>
<protein>
    <submittedName>
        <fullName evidence="5">GNAT family protein</fullName>
    </submittedName>
</protein>
<name>A0ABP3J988_9ACTN</name>
<keyword evidence="2" id="KW-0012">Acyltransferase</keyword>